<keyword evidence="1" id="KW-0175">Coiled coil</keyword>
<reference evidence="2 3" key="1">
    <citation type="submission" date="2019-09" db="EMBL/GenBank/DDBJ databases">
        <title>Segnochrobactrum spirostomi gen. nov., sp. nov., isolated from the ciliate Spirostomum cf. yagiui and description of a novel family, Segnochrobactraceae fam. nov. within the order Rhizobiales of the class Alphaproteobacteria.</title>
        <authorList>
            <person name="Akter S."/>
            <person name="Shazib S.U.A."/>
            <person name="Shin M.K."/>
        </authorList>
    </citation>
    <scope>NUCLEOTIDE SEQUENCE [LARGE SCALE GENOMIC DNA]</scope>
    <source>
        <strain evidence="2 3">Sp-1</strain>
    </source>
</reference>
<dbReference type="RefSeq" id="WP_153482684.1">
    <property type="nucleotide sequence ID" value="NZ_VWNA01000001.1"/>
</dbReference>
<feature type="coiled-coil region" evidence="1">
    <location>
        <begin position="36"/>
        <end position="86"/>
    </location>
</feature>
<sequence length="110" mass="12689">MFVWEDLRAWATPLLSLAALVISWISPRSRARQDLFERLKDKVEKIDARLSHVEVEIEHLPDKDVAHRLEMAIARLDGRMETLDERLKPVAAMAGRLHEMALEEARHGRG</sequence>
<dbReference type="Pfam" id="PF10805">
    <property type="entry name" value="DUF2730"/>
    <property type="match status" value="1"/>
</dbReference>
<evidence type="ECO:0000313" key="2">
    <source>
        <dbReference type="EMBL" id="MQT13656.1"/>
    </source>
</evidence>
<dbReference type="InterPro" id="IPR020269">
    <property type="entry name" value="Phage_Mu_Releasin"/>
</dbReference>
<evidence type="ECO:0000256" key="1">
    <source>
        <dbReference type="SAM" id="Coils"/>
    </source>
</evidence>
<gene>
    <name evidence="2" type="ORF">F0357_13600</name>
</gene>
<keyword evidence="3" id="KW-1185">Reference proteome</keyword>
<organism evidence="2 3">
    <name type="scientific">Segnochrobactrum spirostomi</name>
    <dbReference type="NCBI Taxonomy" id="2608987"/>
    <lineage>
        <taxon>Bacteria</taxon>
        <taxon>Pseudomonadati</taxon>
        <taxon>Pseudomonadota</taxon>
        <taxon>Alphaproteobacteria</taxon>
        <taxon>Hyphomicrobiales</taxon>
        <taxon>Segnochrobactraceae</taxon>
        <taxon>Segnochrobactrum</taxon>
    </lineage>
</organism>
<dbReference type="AlphaFoldDB" id="A0A6A7Y4J2"/>
<protein>
    <submittedName>
        <fullName evidence="2">DUF2730 family protein</fullName>
    </submittedName>
</protein>
<dbReference type="EMBL" id="VWNA01000001">
    <property type="protein sequence ID" value="MQT13656.1"/>
    <property type="molecule type" value="Genomic_DNA"/>
</dbReference>
<accession>A0A6A7Y4J2</accession>
<dbReference type="Proteomes" id="UP000332515">
    <property type="component" value="Unassembled WGS sequence"/>
</dbReference>
<evidence type="ECO:0000313" key="3">
    <source>
        <dbReference type="Proteomes" id="UP000332515"/>
    </source>
</evidence>
<comment type="caution">
    <text evidence="2">The sequence shown here is derived from an EMBL/GenBank/DDBJ whole genome shotgun (WGS) entry which is preliminary data.</text>
</comment>
<name>A0A6A7Y4J2_9HYPH</name>
<proteinExistence type="predicted"/>